<evidence type="ECO:0000313" key="18">
    <source>
        <dbReference type="Proteomes" id="UP000004565"/>
    </source>
</evidence>
<keyword evidence="10" id="KW-0998">Cell outer membrane</keyword>
<evidence type="ECO:0000256" key="10">
    <source>
        <dbReference type="ARBA" id="ARBA00023237"/>
    </source>
</evidence>
<dbReference type="SUPFAM" id="SSF54523">
    <property type="entry name" value="Pili subunits"/>
    <property type="match status" value="1"/>
</dbReference>
<dbReference type="GO" id="GO:0015031">
    <property type="term" value="P:protein transport"/>
    <property type="evidence" value="ECO:0007669"/>
    <property type="project" value="UniProtKB-KW"/>
</dbReference>
<feature type="domain" description="Trimeric autotransporter adhesin YadA-like C-terminal membrane anchor" evidence="14">
    <location>
        <begin position="496"/>
        <end position="554"/>
    </location>
</feature>
<dbReference type="Pfam" id="PF03895">
    <property type="entry name" value="YadA_anchor"/>
    <property type="match status" value="1"/>
</dbReference>
<evidence type="ECO:0000256" key="12">
    <source>
        <dbReference type="SAM" id="MobiDB-lite"/>
    </source>
</evidence>
<dbReference type="InterPro" id="IPR008640">
    <property type="entry name" value="Adhesin_Head_dom"/>
</dbReference>
<evidence type="ECO:0000256" key="6">
    <source>
        <dbReference type="ARBA" id="ARBA00022692"/>
    </source>
</evidence>
<dbReference type="Gene3D" id="3.30.1300.30">
    <property type="entry name" value="GSPII I/J protein-like"/>
    <property type="match status" value="1"/>
</dbReference>
<dbReference type="InterPro" id="IPR045584">
    <property type="entry name" value="Pilin-like"/>
</dbReference>
<dbReference type="InterPro" id="IPR008635">
    <property type="entry name" value="Coiled_stalk_dom"/>
</dbReference>
<feature type="domain" description="Trimeric autotransporter adhesin YadA-like head" evidence="15">
    <location>
        <begin position="401"/>
        <end position="415"/>
    </location>
</feature>
<dbReference type="Proteomes" id="UP000004565">
    <property type="component" value="Unassembled WGS sequence"/>
</dbReference>
<name>H1HDG5_9FUSO</name>
<keyword evidence="5" id="KW-1134">Transmembrane beta strand</keyword>
<feature type="domain" description="Trimeric autotransporter adhesin YadA-like head" evidence="15">
    <location>
        <begin position="326"/>
        <end position="351"/>
    </location>
</feature>
<dbReference type="Gene3D" id="2.150.10.10">
    <property type="entry name" value="Serralysin-like metalloprotease, C-terminal"/>
    <property type="match status" value="3"/>
</dbReference>
<feature type="domain" description="Trimeric autotransporter adhesin YadA-like head" evidence="15">
    <location>
        <begin position="129"/>
        <end position="153"/>
    </location>
</feature>
<evidence type="ECO:0000259" key="14">
    <source>
        <dbReference type="Pfam" id="PF03895"/>
    </source>
</evidence>
<dbReference type="GO" id="GO:0009279">
    <property type="term" value="C:cell outer membrane"/>
    <property type="evidence" value="ECO:0007669"/>
    <property type="project" value="UniProtKB-SubCell"/>
</dbReference>
<accession>H1HDG5</accession>
<comment type="subcellular location">
    <subcellularLocation>
        <location evidence="2">Cell outer membrane</location>
    </subcellularLocation>
    <subcellularLocation>
        <location evidence="1">Cell surface</location>
    </subcellularLocation>
</comment>
<keyword evidence="4" id="KW-0813">Transport</keyword>
<sequence>MKKSVSLKLIVFSFLLVATSVSYSVPEFQAGSGTDSTEAGVGNTASKEKSSAVGYNNTASGRESSAFGFGNIASKISSSAFGFQNNASGSGSSAFGVDNKASGGGSSAFGADNKASGNRSSAFGADNKASGKYSSAFGYQNTASGENSSVVGSQYKVTGEASGAFGVGKTTWNNAINEFDYDYINEGKHSYMFGNYNKIASGTENNFILGNNVSIGNGINNSVALGNNSTVSSSNEVSVGSATLKRKITNVADGDVSATSTDVVTGKQLYNGDGINTAAWKAKLGVSDLITSYTKKDGSNLTASDISTWKTKLGVGAGGSGMANSATGTGSTGLGTDNTVTGNYSTAVGYKNKVTGNHSGAFGDPNVVTGNGSYAFGNDNNIAGDNNFVLGNNVNIGSGIQNSVALGNNSTVSSSNEVSVGSATQQRKITNVADGEVSATSTDAVTGRQLYKVMQNSGTTGIENLRNEVNEKIDDVKNEVNHVGSLSAALAGLHPMQYDPKAPAQVMAALGHYRNKQSVAVGLSYYFNDRFMMSAGVAIGSEKRVKSMANVGFTVKLGKGSGVTYNEAPQYAIQDEVKRLTVENNKQAKENQELKERVKKLEEKLEVLLKNK</sequence>
<dbReference type="PATRIC" id="fig|999414.3.peg.515"/>
<comment type="caution">
    <text evidence="17">The sequence shown here is derived from an EMBL/GenBank/DDBJ whole genome shotgun (WGS) entry which is preliminary data.</text>
</comment>
<evidence type="ECO:0000259" key="15">
    <source>
        <dbReference type="Pfam" id="PF05658"/>
    </source>
</evidence>
<dbReference type="AlphaFoldDB" id="H1HDG5"/>
<protein>
    <recommendedName>
        <fullName evidence="19">Cell surface protein</fullName>
    </recommendedName>
</protein>
<keyword evidence="8" id="KW-0653">Protein transport</keyword>
<keyword evidence="9" id="KW-0472">Membrane</keyword>
<feature type="domain" description="Trimeric autotransporter adhesin YadA-like stalk" evidence="16">
    <location>
        <begin position="428"/>
        <end position="469"/>
    </location>
</feature>
<evidence type="ECO:0000256" key="5">
    <source>
        <dbReference type="ARBA" id="ARBA00022452"/>
    </source>
</evidence>
<dbReference type="GO" id="GO:0009986">
    <property type="term" value="C:cell surface"/>
    <property type="evidence" value="ECO:0007669"/>
    <property type="project" value="UniProtKB-SubCell"/>
</dbReference>
<evidence type="ECO:0000256" key="2">
    <source>
        <dbReference type="ARBA" id="ARBA00004442"/>
    </source>
</evidence>
<organism evidence="17 18">
    <name type="scientific">Fusobacterium animalis F0419</name>
    <dbReference type="NCBI Taxonomy" id="999414"/>
    <lineage>
        <taxon>Bacteria</taxon>
        <taxon>Fusobacteriati</taxon>
        <taxon>Fusobacteriota</taxon>
        <taxon>Fusobacteriia</taxon>
        <taxon>Fusobacteriales</taxon>
        <taxon>Fusobacteriaceae</taxon>
        <taxon>Fusobacterium</taxon>
    </lineage>
</organism>
<evidence type="ECO:0000313" key="17">
    <source>
        <dbReference type="EMBL" id="EHO79013.1"/>
    </source>
</evidence>
<evidence type="ECO:0000256" key="1">
    <source>
        <dbReference type="ARBA" id="ARBA00004241"/>
    </source>
</evidence>
<evidence type="ECO:0000259" key="16">
    <source>
        <dbReference type="Pfam" id="PF05662"/>
    </source>
</evidence>
<evidence type="ECO:0000256" key="8">
    <source>
        <dbReference type="ARBA" id="ARBA00022927"/>
    </source>
</evidence>
<dbReference type="InterPro" id="IPR005594">
    <property type="entry name" value="YadA_C"/>
</dbReference>
<evidence type="ECO:0000256" key="9">
    <source>
        <dbReference type="ARBA" id="ARBA00023136"/>
    </source>
</evidence>
<proteinExistence type="inferred from homology"/>
<reference evidence="17 18" key="1">
    <citation type="submission" date="2011-12" db="EMBL/GenBank/DDBJ databases">
        <title>The Genome Sequence of Fusobacterium nucleatum subsp. animalis OT 420.</title>
        <authorList>
            <consortium name="The Broad Institute Genome Sequencing Platform"/>
            <person name="Earl A."/>
            <person name="Ward D."/>
            <person name="Feldgarden M."/>
            <person name="Gevers D."/>
            <person name="Izard J."/>
            <person name="Blanton J.M."/>
            <person name="Mathney J."/>
            <person name="Tanner A.C."/>
            <person name="Dewhirst F.E."/>
            <person name="Young S.K."/>
            <person name="Zeng Q."/>
            <person name="Gargeya S."/>
            <person name="Fitzgerald M."/>
            <person name="Haas B."/>
            <person name="Abouelleil A."/>
            <person name="Alvarado L."/>
            <person name="Arachchi H.M."/>
            <person name="Berlin A."/>
            <person name="Chapman S.B."/>
            <person name="Gearin G."/>
            <person name="Goldberg J."/>
            <person name="Griggs A."/>
            <person name="Gujja S."/>
            <person name="Hansen M."/>
            <person name="Heiman D."/>
            <person name="Howarth C."/>
            <person name="Larimer J."/>
            <person name="Lui A."/>
            <person name="MacDonald P.J.P."/>
            <person name="McCowen C."/>
            <person name="Montmayeur A."/>
            <person name="Murphy C."/>
            <person name="Neiman D."/>
            <person name="Pearson M."/>
            <person name="Priest M."/>
            <person name="Roberts A."/>
            <person name="Saif S."/>
            <person name="Shea T."/>
            <person name="Sisk P."/>
            <person name="Stolte C."/>
            <person name="Sykes S."/>
            <person name="Wortman J."/>
            <person name="Nusbaum C."/>
            <person name="Birren B."/>
        </authorList>
    </citation>
    <scope>NUCLEOTIDE SEQUENCE [LARGE SCALE GENOMIC DNA]</scope>
    <source>
        <strain evidence="18">F0419</strain>
    </source>
</reference>
<dbReference type="SUPFAM" id="SSF101967">
    <property type="entry name" value="Adhesin YadA, collagen-binding domain"/>
    <property type="match status" value="3"/>
</dbReference>
<dbReference type="Pfam" id="PF05658">
    <property type="entry name" value="YadA_head"/>
    <property type="match status" value="6"/>
</dbReference>
<evidence type="ECO:0000256" key="3">
    <source>
        <dbReference type="ARBA" id="ARBA00005848"/>
    </source>
</evidence>
<feature type="coiled-coil region" evidence="11">
    <location>
        <begin position="577"/>
        <end position="611"/>
    </location>
</feature>
<keyword evidence="7 13" id="KW-0732">Signal</keyword>
<dbReference type="InterPro" id="IPR011049">
    <property type="entry name" value="Serralysin-like_metalloprot_C"/>
</dbReference>
<dbReference type="EMBL" id="AGEH01000007">
    <property type="protein sequence ID" value="EHO79013.1"/>
    <property type="molecule type" value="Genomic_DNA"/>
</dbReference>
<feature type="domain" description="Trimeric autotransporter adhesin YadA-like head" evidence="15">
    <location>
        <begin position="101"/>
        <end position="126"/>
    </location>
</feature>
<gene>
    <name evidence="17" type="ORF">HMPREF9942_00516</name>
</gene>
<evidence type="ECO:0008006" key="19">
    <source>
        <dbReference type="Google" id="ProtNLM"/>
    </source>
</evidence>
<evidence type="ECO:0000256" key="4">
    <source>
        <dbReference type="ARBA" id="ARBA00022448"/>
    </source>
</evidence>
<feature type="domain" description="Trimeric autotransporter adhesin YadA-like head" evidence="15">
    <location>
        <begin position="45"/>
        <end position="70"/>
    </location>
</feature>
<feature type="chain" id="PRO_5003550469" description="Cell surface protein" evidence="13">
    <location>
        <begin position="25"/>
        <end position="612"/>
    </location>
</feature>
<feature type="domain" description="Trimeric autotransporter adhesin YadA-like head" evidence="15">
    <location>
        <begin position="73"/>
        <end position="96"/>
    </location>
</feature>
<comment type="similarity">
    <text evidence="3">Belongs to the autotransporter-2 (AT-2) (TC 1.B.40) family.</text>
</comment>
<feature type="region of interest" description="Disordered" evidence="12">
    <location>
        <begin position="30"/>
        <end position="54"/>
    </location>
</feature>
<dbReference type="CDD" id="cd12820">
    <property type="entry name" value="LbR_YadA-like"/>
    <property type="match status" value="2"/>
</dbReference>
<keyword evidence="11" id="KW-0175">Coiled coil</keyword>
<keyword evidence="6" id="KW-0812">Transmembrane</keyword>
<feature type="domain" description="Trimeric autotransporter adhesin YadA-like stalk" evidence="16">
    <location>
        <begin position="247"/>
        <end position="286"/>
    </location>
</feature>
<evidence type="ECO:0000256" key="13">
    <source>
        <dbReference type="SAM" id="SignalP"/>
    </source>
</evidence>
<feature type="signal peptide" evidence="13">
    <location>
        <begin position="1"/>
        <end position="24"/>
    </location>
</feature>
<evidence type="ECO:0000256" key="11">
    <source>
        <dbReference type="SAM" id="Coils"/>
    </source>
</evidence>
<dbReference type="RefSeq" id="WP_005909193.1">
    <property type="nucleotide sequence ID" value="NZ_AKCE01000001.1"/>
</dbReference>
<evidence type="ECO:0000256" key="7">
    <source>
        <dbReference type="ARBA" id="ARBA00022729"/>
    </source>
</evidence>
<dbReference type="HOGENOM" id="CLU_466733_0_0_0"/>
<dbReference type="Pfam" id="PF05662">
    <property type="entry name" value="YadA_stalk"/>
    <property type="match status" value="2"/>
</dbReference>